<dbReference type="Proteomes" id="UP000247832">
    <property type="component" value="Unassembled WGS sequence"/>
</dbReference>
<comment type="caution">
    <text evidence="1">The sequence shown here is derived from an EMBL/GenBank/DDBJ whole genome shotgun (WGS) entry which is preliminary data.</text>
</comment>
<proteinExistence type="predicted"/>
<evidence type="ECO:0000313" key="2">
    <source>
        <dbReference type="Proteomes" id="UP000247832"/>
    </source>
</evidence>
<protein>
    <submittedName>
        <fullName evidence="1">Ornithine cyclodeaminase</fullName>
    </submittedName>
</protein>
<dbReference type="EMBL" id="QJVD01000003">
    <property type="protein sequence ID" value="PYI68913.1"/>
    <property type="molecule type" value="Genomic_DNA"/>
</dbReference>
<dbReference type="AlphaFoldDB" id="A0A2V5LG92"/>
<sequence>MDSSLSFLERQRSGPVYLDDAVIAGSLTVRAAVGSMKSVLASGFDPESGAPRTRLETEGGTFMQMPAASGKFVGTKLLTITPGNSATASPVIQGLYALFGGGDQRPLAVFDGVALTNLRTSSVSAMGATLLTSPGAKRLVVFGTGVQAWAHIVAFAELFDLTSVEIVGRNSDTANDLARDAQGIGVHATAAGPDAVKHADLVVCATASSTPLFDGTMVKPTAVVVAIGSHDGDHREIDDALLSRATVCVESRDSATREAGDVIQALESGAIADEAQLVTLADLVMGRTEVPINRPAVFKTTGMPWEDLAVATAVYEAFSSKVA</sequence>
<dbReference type="OrthoDB" id="4311033at2"/>
<dbReference type="InterPro" id="IPR003462">
    <property type="entry name" value="ODC_Mu_crystall"/>
</dbReference>
<dbReference type="InterPro" id="IPR023401">
    <property type="entry name" value="ODC_N"/>
</dbReference>
<name>A0A2V5LG92_9MICC</name>
<dbReference type="GO" id="GO:0005737">
    <property type="term" value="C:cytoplasm"/>
    <property type="evidence" value="ECO:0007669"/>
    <property type="project" value="TreeGrafter"/>
</dbReference>
<organism evidence="1 2">
    <name type="scientific">Arthrobacter livingstonensis</name>
    <dbReference type="NCBI Taxonomy" id="670078"/>
    <lineage>
        <taxon>Bacteria</taxon>
        <taxon>Bacillati</taxon>
        <taxon>Actinomycetota</taxon>
        <taxon>Actinomycetes</taxon>
        <taxon>Micrococcales</taxon>
        <taxon>Micrococcaceae</taxon>
        <taxon>Arthrobacter</taxon>
    </lineage>
</organism>
<reference evidence="1 2" key="1">
    <citation type="submission" date="2018-05" db="EMBL/GenBank/DDBJ databases">
        <title>Genetic diversity of glacier-inhabiting Cryobacterium bacteria in China and description of Cryobacterium mengkeensis sp. nov. and Arthrobacter glacialis sp. nov.</title>
        <authorList>
            <person name="Liu Q."/>
            <person name="Xin Y.-H."/>
        </authorList>
    </citation>
    <scope>NUCLEOTIDE SEQUENCE [LARGE SCALE GENOMIC DNA]</scope>
    <source>
        <strain evidence="1 2">LI2</strain>
    </source>
</reference>
<dbReference type="RefSeq" id="WP_110499662.1">
    <property type="nucleotide sequence ID" value="NZ_QJVD01000003.1"/>
</dbReference>
<dbReference type="PANTHER" id="PTHR13812">
    <property type="entry name" value="KETIMINE REDUCTASE MU-CRYSTALLIN"/>
    <property type="match status" value="1"/>
</dbReference>
<dbReference type="PANTHER" id="PTHR13812:SF19">
    <property type="entry name" value="KETIMINE REDUCTASE MU-CRYSTALLIN"/>
    <property type="match status" value="1"/>
</dbReference>
<dbReference type="Gene3D" id="3.30.1780.10">
    <property type="entry name" value="ornithine cyclodeaminase, domain 1"/>
    <property type="match status" value="1"/>
</dbReference>
<dbReference type="SUPFAM" id="SSF51735">
    <property type="entry name" value="NAD(P)-binding Rossmann-fold domains"/>
    <property type="match status" value="1"/>
</dbReference>
<dbReference type="Pfam" id="PF02423">
    <property type="entry name" value="OCD_Mu_crystall"/>
    <property type="match status" value="1"/>
</dbReference>
<gene>
    <name evidence="1" type="ORF">CVV68_03625</name>
</gene>
<keyword evidence="2" id="KW-1185">Reference proteome</keyword>
<accession>A0A2V5LG92</accession>
<dbReference type="PIRSF" id="PIRSF001439">
    <property type="entry name" value="CryM"/>
    <property type="match status" value="1"/>
</dbReference>
<evidence type="ECO:0000313" key="1">
    <source>
        <dbReference type="EMBL" id="PYI68913.1"/>
    </source>
</evidence>
<dbReference type="InterPro" id="IPR036291">
    <property type="entry name" value="NAD(P)-bd_dom_sf"/>
</dbReference>
<dbReference type="Gene3D" id="3.40.50.720">
    <property type="entry name" value="NAD(P)-binding Rossmann-like Domain"/>
    <property type="match status" value="1"/>
</dbReference>